<reference evidence="2" key="1">
    <citation type="submission" date="2022-11" db="EMBL/GenBank/DDBJ databases">
        <authorList>
            <person name="Hyden B.L."/>
            <person name="Feng K."/>
            <person name="Yates T."/>
            <person name="Jawdy S."/>
            <person name="Smart L.B."/>
            <person name="Muchero W."/>
        </authorList>
    </citation>
    <scope>NUCLEOTIDE SEQUENCE</scope>
    <source>
        <tissue evidence="2">Shoot tip</tissue>
    </source>
</reference>
<organism evidence="2 3">
    <name type="scientific">Salix purpurea</name>
    <name type="common">Purple osier willow</name>
    <dbReference type="NCBI Taxonomy" id="77065"/>
    <lineage>
        <taxon>Eukaryota</taxon>
        <taxon>Viridiplantae</taxon>
        <taxon>Streptophyta</taxon>
        <taxon>Embryophyta</taxon>
        <taxon>Tracheophyta</taxon>
        <taxon>Spermatophyta</taxon>
        <taxon>Magnoliopsida</taxon>
        <taxon>eudicotyledons</taxon>
        <taxon>Gunneridae</taxon>
        <taxon>Pentapetalae</taxon>
        <taxon>rosids</taxon>
        <taxon>fabids</taxon>
        <taxon>Malpighiales</taxon>
        <taxon>Salicaceae</taxon>
        <taxon>Saliceae</taxon>
        <taxon>Salix</taxon>
    </lineage>
</organism>
<gene>
    <name evidence="2" type="ORF">OIU79_024974</name>
</gene>
<evidence type="ECO:0000313" key="3">
    <source>
        <dbReference type="Proteomes" id="UP001151532"/>
    </source>
</evidence>
<name>A0A9Q1A6F7_SALPP</name>
<accession>A0A9Q1A6F7</accession>
<proteinExistence type="predicted"/>
<reference evidence="2" key="2">
    <citation type="journal article" date="2023" name="Int. J. Mol. Sci.">
        <title>De Novo Assembly and Annotation of 11 Diverse Shrub Willow (Salix) Genomes Reveals Novel Gene Organization in Sex-Linked Regions.</title>
        <authorList>
            <person name="Hyden B."/>
            <person name="Feng K."/>
            <person name="Yates T.B."/>
            <person name="Jawdy S."/>
            <person name="Cereghino C."/>
            <person name="Smart L.B."/>
            <person name="Muchero W."/>
        </authorList>
    </citation>
    <scope>NUCLEOTIDE SEQUENCE</scope>
    <source>
        <tissue evidence="2">Shoot tip</tissue>
    </source>
</reference>
<feature type="transmembrane region" description="Helical" evidence="1">
    <location>
        <begin position="40"/>
        <end position="61"/>
    </location>
</feature>
<protein>
    <submittedName>
        <fullName evidence="2">Uncharacterized protein</fullName>
    </submittedName>
</protein>
<sequence>MTVFRAVPSAVFSQPPIGQVGLSEEQVMIVLLGKRPKRSLVVSAICTSMTGVMVFALQFQVVNLLAFVKSHYSVSFGTEWFNESKV</sequence>
<dbReference type="Proteomes" id="UP001151532">
    <property type="component" value="Chromosome 15Z"/>
</dbReference>
<dbReference type="Gene3D" id="3.30.390.30">
    <property type="match status" value="1"/>
</dbReference>
<dbReference type="InterPro" id="IPR016156">
    <property type="entry name" value="FAD/NAD-linked_Rdtase_dimer_sf"/>
</dbReference>
<evidence type="ECO:0000313" key="2">
    <source>
        <dbReference type="EMBL" id="KAJ6760018.1"/>
    </source>
</evidence>
<keyword evidence="1" id="KW-0812">Transmembrane</keyword>
<dbReference type="AlphaFoldDB" id="A0A9Q1A6F7"/>
<keyword evidence="1" id="KW-0472">Membrane</keyword>
<dbReference type="SUPFAM" id="SSF55424">
    <property type="entry name" value="FAD/NAD-linked reductases, dimerisation (C-terminal) domain"/>
    <property type="match status" value="1"/>
</dbReference>
<dbReference type="EMBL" id="JAPFFK010000006">
    <property type="protein sequence ID" value="KAJ6760018.1"/>
    <property type="molecule type" value="Genomic_DNA"/>
</dbReference>
<comment type="caution">
    <text evidence="2">The sequence shown here is derived from an EMBL/GenBank/DDBJ whole genome shotgun (WGS) entry which is preliminary data.</text>
</comment>
<keyword evidence="1" id="KW-1133">Transmembrane helix</keyword>
<evidence type="ECO:0000256" key="1">
    <source>
        <dbReference type="SAM" id="Phobius"/>
    </source>
</evidence>
<keyword evidence="3" id="KW-1185">Reference proteome</keyword>